<evidence type="ECO:0000256" key="1">
    <source>
        <dbReference type="SAM" id="MobiDB-lite"/>
    </source>
</evidence>
<keyword evidence="3" id="KW-1185">Reference proteome</keyword>
<organism evidence="2 3">
    <name type="scientific">Tritrichomonas musculus</name>
    <dbReference type="NCBI Taxonomy" id="1915356"/>
    <lineage>
        <taxon>Eukaryota</taxon>
        <taxon>Metamonada</taxon>
        <taxon>Parabasalia</taxon>
        <taxon>Tritrichomonadida</taxon>
        <taxon>Tritrichomonadidae</taxon>
        <taxon>Tritrichomonas</taxon>
    </lineage>
</organism>
<reference evidence="2 3" key="1">
    <citation type="submission" date="2024-04" db="EMBL/GenBank/DDBJ databases">
        <title>Tritrichomonas musculus Genome.</title>
        <authorList>
            <person name="Alves-Ferreira E."/>
            <person name="Grigg M."/>
            <person name="Lorenzi H."/>
            <person name="Galac M."/>
        </authorList>
    </citation>
    <scope>NUCLEOTIDE SEQUENCE [LARGE SCALE GENOMIC DNA]</scope>
    <source>
        <strain evidence="2 3">EAF2021</strain>
    </source>
</reference>
<gene>
    <name evidence="2" type="ORF">M9Y10_032294</name>
</gene>
<evidence type="ECO:0000313" key="3">
    <source>
        <dbReference type="Proteomes" id="UP001470230"/>
    </source>
</evidence>
<proteinExistence type="predicted"/>
<protein>
    <recommendedName>
        <fullName evidence="4">Tubby C-terminal domain-containing protein</fullName>
    </recommendedName>
</protein>
<dbReference type="Proteomes" id="UP001470230">
    <property type="component" value="Unassembled WGS sequence"/>
</dbReference>
<sequence>MMNQATKPHYYSQIQNESYMTQSKTNMNNDVNKTFPIIYNNTTFMVDPNLLMKTSLKFKELIKPHMKDNHCRKAIRLKILGNEFTNRNMDNFLKLAQQSPTDIKNSEMEEICKISTMFQAESIYQKALSIVQKQVNPDFHVSQKKYDGSKRFILIESINHENFDNMEKDNNYKGKAKEQNLENEPKPKSINYRVKIKYQAMKCPIFQFSIDGKILYTAKHQYNHIFIGEGDEVHIKKTISNRVAEITQQHDRTNFIKTNEKEFQLKYNESTKPKHLSLSATFPHKGKNMTLNSKISKKNIVFQNSKGETVLKITKKSYQTYELDTLQSIDPLMIFIISLSAIIGPHDEPFGGF</sequence>
<evidence type="ECO:0000313" key="2">
    <source>
        <dbReference type="EMBL" id="KAK8839358.1"/>
    </source>
</evidence>
<dbReference type="EMBL" id="JAPFFF010000052">
    <property type="protein sequence ID" value="KAK8839358.1"/>
    <property type="molecule type" value="Genomic_DNA"/>
</dbReference>
<evidence type="ECO:0008006" key="4">
    <source>
        <dbReference type="Google" id="ProtNLM"/>
    </source>
</evidence>
<comment type="caution">
    <text evidence="2">The sequence shown here is derived from an EMBL/GenBank/DDBJ whole genome shotgun (WGS) entry which is preliminary data.</text>
</comment>
<name>A0ABR2H0D4_9EUKA</name>
<feature type="region of interest" description="Disordered" evidence="1">
    <location>
        <begin position="166"/>
        <end position="185"/>
    </location>
</feature>
<accession>A0ABR2H0D4</accession>